<proteinExistence type="predicted"/>
<dbReference type="AlphaFoldDB" id="A0A2S8FIM6"/>
<dbReference type="SUPFAM" id="SSF53187">
    <property type="entry name" value="Zn-dependent exopeptidases"/>
    <property type="match status" value="1"/>
</dbReference>
<dbReference type="Gene3D" id="3.30.70.360">
    <property type="match status" value="1"/>
</dbReference>
<dbReference type="PANTHER" id="PTHR42994">
    <property type="entry name" value="PEPTIDASE T"/>
    <property type="match status" value="1"/>
</dbReference>
<dbReference type="GO" id="GO:0004177">
    <property type="term" value="F:aminopeptidase activity"/>
    <property type="evidence" value="ECO:0007669"/>
    <property type="project" value="UniProtKB-UniRule"/>
</dbReference>
<dbReference type="InterPro" id="IPR002933">
    <property type="entry name" value="Peptidase_M20"/>
</dbReference>
<keyword evidence="3" id="KW-0862">Zinc</keyword>
<comment type="caution">
    <text evidence="7">The sequence shown here is derived from an EMBL/GenBank/DDBJ whole genome shotgun (WGS) entry which is preliminary data.</text>
</comment>
<keyword evidence="2" id="KW-0378">Hydrolase</keyword>
<evidence type="ECO:0000313" key="7">
    <source>
        <dbReference type="EMBL" id="PQO31993.1"/>
    </source>
</evidence>
<dbReference type="RefSeq" id="WP_105331006.1">
    <property type="nucleotide sequence ID" value="NZ_PUHY01000012.1"/>
</dbReference>
<dbReference type="InterPro" id="IPR036264">
    <property type="entry name" value="Bact_exopeptidase_dim_dom"/>
</dbReference>
<comment type="cofactor">
    <cofactor evidence="1">
        <name>Zn(2+)</name>
        <dbReference type="ChEBI" id="CHEBI:29105"/>
    </cofactor>
</comment>
<evidence type="ECO:0000256" key="1">
    <source>
        <dbReference type="ARBA" id="ARBA00001947"/>
    </source>
</evidence>
<comment type="cofactor">
    <cofactor evidence="5">
        <name>a divalent metal cation</name>
        <dbReference type="ChEBI" id="CHEBI:60240"/>
    </cofactor>
    <text evidence="5">Binds 2 divalent metal cations per subunit.</text>
</comment>
<feature type="binding site" evidence="5">
    <location>
        <position position="116"/>
    </location>
    <ligand>
        <name>Zn(2+)</name>
        <dbReference type="ChEBI" id="CHEBI:29105"/>
        <label>2</label>
    </ligand>
</feature>
<evidence type="ECO:0000259" key="6">
    <source>
        <dbReference type="Pfam" id="PF07687"/>
    </source>
</evidence>
<keyword evidence="5" id="KW-0479">Metal-binding</keyword>
<feature type="active site" description="Proton acceptor" evidence="4">
    <location>
        <position position="149"/>
    </location>
</feature>
<name>A0A2S8FIM6_9BACT</name>
<gene>
    <name evidence="7" type="ORF">C5Y83_17240</name>
</gene>
<dbReference type="EMBL" id="PUHY01000012">
    <property type="protein sequence ID" value="PQO31993.1"/>
    <property type="molecule type" value="Genomic_DNA"/>
</dbReference>
<accession>A0A2S8FIM6</accession>
<dbReference type="OrthoDB" id="9804934at2"/>
<evidence type="ECO:0000256" key="3">
    <source>
        <dbReference type="ARBA" id="ARBA00022833"/>
    </source>
</evidence>
<dbReference type="GO" id="GO:0046872">
    <property type="term" value="F:metal ion binding"/>
    <property type="evidence" value="ECO:0007669"/>
    <property type="project" value="UniProtKB-UniRule"/>
</dbReference>
<feature type="domain" description="Peptidase M20 dimerisation" evidence="6">
    <location>
        <begin position="190"/>
        <end position="290"/>
    </location>
</feature>
<evidence type="ECO:0000256" key="2">
    <source>
        <dbReference type="ARBA" id="ARBA00022801"/>
    </source>
</evidence>
<dbReference type="SUPFAM" id="SSF55031">
    <property type="entry name" value="Bacterial exopeptidase dimerisation domain"/>
    <property type="match status" value="1"/>
</dbReference>
<feature type="binding site" evidence="5">
    <location>
        <position position="116"/>
    </location>
    <ligand>
        <name>Zn(2+)</name>
        <dbReference type="ChEBI" id="CHEBI:29105"/>
        <label>1</label>
    </ligand>
</feature>
<sequence>MLTKTQQDRAFALVQSLMAISGKSGDEAEVATFVRNQLLEAGVAEEAMQHDTAHSRCPIPSSTTGNLIVHLPGELDIPRRLLMAHMDTVPICVGSRPVRDGDFLIPQDPHTGLGADDRAGVATMLFAATELLQQGLPHGPLTLLFCVQEEIGLQGARYLETDKLGEPALAFNWDGSDPAKLTVGAIGGYRMTIEIRGKASHAGVAPQKGVSAVTVAGIAIAKLHHAGLLGKIDQGDLQGTSNIGVIQGGNATNVVADHVHLHAEVRSHQKESIEILVERFEMAFQEAAKEVVNDQNESASVTFDGDLNYEPFVMPTDSPSVQTAERVLKSLGIEPIHAIANGGLDANWMFRHGIPTVSMGCGQQNPHMTSERMSIPQFHTACEVALRIASGEDGAS</sequence>
<reference evidence="7 8" key="1">
    <citation type="submission" date="2018-02" db="EMBL/GenBank/DDBJ databases">
        <title>Comparative genomes isolates from brazilian mangrove.</title>
        <authorList>
            <person name="Araujo J.E."/>
            <person name="Taketani R.G."/>
            <person name="Silva M.C.P."/>
            <person name="Loureco M.V."/>
            <person name="Andreote F.D."/>
        </authorList>
    </citation>
    <scope>NUCLEOTIDE SEQUENCE [LARGE SCALE GENOMIC DNA]</scope>
    <source>
        <strain evidence="7 8">Hex-1 MGV</strain>
    </source>
</reference>
<organism evidence="7 8">
    <name type="scientific">Blastopirellula marina</name>
    <dbReference type="NCBI Taxonomy" id="124"/>
    <lineage>
        <taxon>Bacteria</taxon>
        <taxon>Pseudomonadati</taxon>
        <taxon>Planctomycetota</taxon>
        <taxon>Planctomycetia</taxon>
        <taxon>Pirellulales</taxon>
        <taxon>Pirellulaceae</taxon>
        <taxon>Blastopirellula</taxon>
    </lineage>
</organism>
<evidence type="ECO:0000313" key="8">
    <source>
        <dbReference type="Proteomes" id="UP000238322"/>
    </source>
</evidence>
<dbReference type="InterPro" id="IPR011650">
    <property type="entry name" value="Peptidase_M20_dimer"/>
</dbReference>
<evidence type="ECO:0000256" key="5">
    <source>
        <dbReference type="PIRSR" id="PIRSR001123-2"/>
    </source>
</evidence>
<evidence type="ECO:0000256" key="4">
    <source>
        <dbReference type="PIRSR" id="PIRSR001123-1"/>
    </source>
</evidence>
<dbReference type="Pfam" id="PF01546">
    <property type="entry name" value="Peptidase_M20"/>
    <property type="match status" value="1"/>
</dbReference>
<dbReference type="PANTHER" id="PTHR42994:SF2">
    <property type="entry name" value="PEPTIDASE"/>
    <property type="match status" value="1"/>
</dbReference>
<feature type="binding site" evidence="5">
    <location>
        <position position="150"/>
    </location>
    <ligand>
        <name>Zn(2+)</name>
        <dbReference type="ChEBI" id="CHEBI:29105"/>
        <label>2</label>
    </ligand>
</feature>
<protein>
    <submittedName>
        <fullName evidence="7">Peptidase M20</fullName>
    </submittedName>
</protein>
<dbReference type="Proteomes" id="UP000238322">
    <property type="component" value="Unassembled WGS sequence"/>
</dbReference>
<dbReference type="Pfam" id="PF07687">
    <property type="entry name" value="M20_dimer"/>
    <property type="match status" value="1"/>
</dbReference>
<dbReference type="Gene3D" id="3.40.630.10">
    <property type="entry name" value="Zn peptidases"/>
    <property type="match status" value="1"/>
</dbReference>